<dbReference type="Gene3D" id="3.40.50.720">
    <property type="entry name" value="NAD(P)-binding Rossmann-like Domain"/>
    <property type="match status" value="1"/>
</dbReference>
<evidence type="ECO:0000313" key="4">
    <source>
        <dbReference type="Proteomes" id="UP000325113"/>
    </source>
</evidence>
<gene>
    <name evidence="3" type="ORF">FNF31_05888</name>
</gene>
<organism evidence="3 4">
    <name type="scientific">Cafeteria roenbergensis</name>
    <name type="common">Marine flagellate</name>
    <dbReference type="NCBI Taxonomy" id="33653"/>
    <lineage>
        <taxon>Eukaryota</taxon>
        <taxon>Sar</taxon>
        <taxon>Stramenopiles</taxon>
        <taxon>Bigyra</taxon>
        <taxon>Opalozoa</taxon>
        <taxon>Bicosoecida</taxon>
        <taxon>Cafeteriaceae</taxon>
        <taxon>Cafeteria</taxon>
    </lineage>
</organism>
<dbReference type="InterPro" id="IPR051604">
    <property type="entry name" value="Ergot_Alk_Oxidoreductase"/>
</dbReference>
<dbReference type="SUPFAM" id="SSF51735">
    <property type="entry name" value="NAD(P)-binding Rossmann-fold domains"/>
    <property type="match status" value="1"/>
</dbReference>
<accession>A0A5A8CTY6</accession>
<sequence length="411" mass="44075">MSALKRVVLVTGCTGMAGTRVLEQMVALTLASRRAGRPLPFTLRAAVRDPSSAIFPDGMKGVESKRLDMLDSATYGEALEQVERVFVLFHPMFSKAIPGFLDACREARVRHVVMMTVMHADSMTALPHHTAEKQLIAACAGDSGAIKEVVPVAHTDTPSATLALWEGEDLSIHHAAVTTLSDEDRAAPAAAAPTGEAAPRSYAAAAAAAAAPAESHKPGEADASAEASAAASDPGMTYTAVRPAWFMENLTRPGIHLPDIREHSQLYMPAGDGRVHLVHGSDVGEVIARLCLNNPEGPRPLPDHLGKAYALTGTQLLTFSEIAERMTAVVGRPITYVKAWAIPFMWHMMRTRGHSFFFATLMAVEYSYLISGGRSTTMSPAVRNLTGGRDPRTIEMFLDENKAAFAPLPVR</sequence>
<reference evidence="3 4" key="1">
    <citation type="submission" date="2019-07" db="EMBL/GenBank/DDBJ databases">
        <title>Genomes of Cafeteria roenbergensis.</title>
        <authorList>
            <person name="Fischer M.G."/>
            <person name="Hackl T."/>
            <person name="Roman M."/>
        </authorList>
    </citation>
    <scope>NUCLEOTIDE SEQUENCE [LARGE SCALE GENOMIC DNA]</scope>
    <source>
        <strain evidence="3 4">Cflag</strain>
    </source>
</reference>
<feature type="compositionally biased region" description="Low complexity" evidence="1">
    <location>
        <begin position="221"/>
        <end position="233"/>
    </location>
</feature>
<dbReference type="Pfam" id="PF13460">
    <property type="entry name" value="NAD_binding_10"/>
    <property type="match status" value="1"/>
</dbReference>
<proteinExistence type="predicted"/>
<dbReference type="AlphaFoldDB" id="A0A5A8CTY6"/>
<dbReference type="EMBL" id="VLTM01000081">
    <property type="protein sequence ID" value="KAA0156535.1"/>
    <property type="molecule type" value="Genomic_DNA"/>
</dbReference>
<dbReference type="PANTHER" id="PTHR43162:SF1">
    <property type="entry name" value="PRESTALK A DIFFERENTIATION PROTEIN A"/>
    <property type="match status" value="1"/>
</dbReference>
<dbReference type="PANTHER" id="PTHR43162">
    <property type="match status" value="1"/>
</dbReference>
<dbReference type="Proteomes" id="UP000325113">
    <property type="component" value="Unassembled WGS sequence"/>
</dbReference>
<protein>
    <recommendedName>
        <fullName evidence="2">NAD(P)-binding domain-containing protein</fullName>
    </recommendedName>
</protein>
<feature type="domain" description="NAD(P)-binding" evidence="2">
    <location>
        <begin position="40"/>
        <end position="138"/>
    </location>
</feature>
<evidence type="ECO:0000259" key="2">
    <source>
        <dbReference type="Pfam" id="PF13460"/>
    </source>
</evidence>
<dbReference type="InterPro" id="IPR016040">
    <property type="entry name" value="NAD(P)-bd_dom"/>
</dbReference>
<name>A0A5A8CTY6_CAFRO</name>
<evidence type="ECO:0000313" key="3">
    <source>
        <dbReference type="EMBL" id="KAA0156535.1"/>
    </source>
</evidence>
<dbReference type="InterPro" id="IPR036291">
    <property type="entry name" value="NAD(P)-bd_dom_sf"/>
</dbReference>
<feature type="region of interest" description="Disordered" evidence="1">
    <location>
        <begin position="213"/>
        <end position="233"/>
    </location>
</feature>
<evidence type="ECO:0000256" key="1">
    <source>
        <dbReference type="SAM" id="MobiDB-lite"/>
    </source>
</evidence>
<comment type="caution">
    <text evidence="3">The sequence shown here is derived from an EMBL/GenBank/DDBJ whole genome shotgun (WGS) entry which is preliminary data.</text>
</comment>